<evidence type="ECO:0000259" key="2">
    <source>
        <dbReference type="Pfam" id="PF11887"/>
    </source>
</evidence>
<dbReference type="AlphaFoldDB" id="A0A1H1S9L5"/>
<dbReference type="STRING" id="117157.SAMN04489717_2721"/>
<dbReference type="GO" id="GO:0051701">
    <property type="term" value="P:biological process involved in interaction with host"/>
    <property type="evidence" value="ECO:0007669"/>
    <property type="project" value="TreeGrafter"/>
</dbReference>
<accession>A0A1H1S9L5</accession>
<dbReference type="PANTHER" id="PTHR33371:SF17">
    <property type="entry name" value="MCE-FAMILY PROTEIN MCE1B"/>
    <property type="match status" value="1"/>
</dbReference>
<name>A0A1H1S9L5_9ACTN</name>
<evidence type="ECO:0000313" key="4">
    <source>
        <dbReference type="Proteomes" id="UP000198983"/>
    </source>
</evidence>
<dbReference type="OrthoDB" id="338143at2"/>
<dbReference type="Proteomes" id="UP000198983">
    <property type="component" value="Chromosome I"/>
</dbReference>
<dbReference type="NCBIfam" id="TIGR00996">
    <property type="entry name" value="Mtu_fam_mce"/>
    <property type="match status" value="1"/>
</dbReference>
<feature type="domain" description="Mce/MlaD" evidence="1">
    <location>
        <begin position="58"/>
        <end position="137"/>
    </location>
</feature>
<dbReference type="GO" id="GO:0005576">
    <property type="term" value="C:extracellular region"/>
    <property type="evidence" value="ECO:0007669"/>
    <property type="project" value="TreeGrafter"/>
</dbReference>
<evidence type="ECO:0000313" key="3">
    <source>
        <dbReference type="EMBL" id="SDS44631.1"/>
    </source>
</evidence>
<sequence length="364" mass="39099">MSRSFLRLQTIRPRIRPRISDRTTAAAAAKLAVFVVVTTLATALLAVTIANVGLGASREYHAVFTDVTGVEKGDDVRIAGVRVGEVRAVDVLPERGGGALARLTFTVAADQVLARSVLATIRFRNLVGQRYVALSEGAGGAAPLPAGGTIPVAQTRPALDLTVLFDGFKPLFAALSPQDVNQLAYEIIQVLQGEGGTVESLLAHTASLTSTLADRDKVIGDLIDHLDTVLATVAKRDRKLSALVVQLQRFVSGLAEDRKAIGDSLDSIVTLNRQTAGLLRDARPDLRTDVTQLGRVAGTLDDNSALVERTLRRMPGKLDRLTRTATYGSWFNFYLCDFDGRIVLPTGKELPRAGLHVTDARCQR</sequence>
<reference evidence="3 4" key="1">
    <citation type="submission" date="2016-10" db="EMBL/GenBank/DDBJ databases">
        <authorList>
            <person name="de Groot N.N."/>
        </authorList>
    </citation>
    <scope>NUCLEOTIDE SEQUENCE [LARGE SCALE GENOMIC DNA]</scope>
    <source>
        <strain evidence="3 4">DSM 22024</strain>
    </source>
</reference>
<keyword evidence="4" id="KW-1185">Reference proteome</keyword>
<dbReference type="Pfam" id="PF11887">
    <property type="entry name" value="Mce4_CUP1"/>
    <property type="match status" value="1"/>
</dbReference>
<dbReference type="EMBL" id="LT629732">
    <property type="protein sequence ID" value="SDS44631.1"/>
    <property type="molecule type" value="Genomic_DNA"/>
</dbReference>
<dbReference type="RefSeq" id="WP_092653780.1">
    <property type="nucleotide sequence ID" value="NZ_LT629732.1"/>
</dbReference>
<gene>
    <name evidence="3" type="ORF">SAMN04489717_2721</name>
</gene>
<dbReference type="InterPro" id="IPR024516">
    <property type="entry name" value="Mce_C"/>
</dbReference>
<dbReference type="InterPro" id="IPR005693">
    <property type="entry name" value="Mce"/>
</dbReference>
<proteinExistence type="predicted"/>
<dbReference type="Pfam" id="PF02470">
    <property type="entry name" value="MlaD"/>
    <property type="match status" value="1"/>
</dbReference>
<organism evidence="3 4">
    <name type="scientific">Actinopolymorpha singaporensis</name>
    <dbReference type="NCBI Taxonomy" id="117157"/>
    <lineage>
        <taxon>Bacteria</taxon>
        <taxon>Bacillati</taxon>
        <taxon>Actinomycetota</taxon>
        <taxon>Actinomycetes</taxon>
        <taxon>Propionibacteriales</taxon>
        <taxon>Actinopolymorphaceae</taxon>
        <taxon>Actinopolymorpha</taxon>
    </lineage>
</organism>
<dbReference type="PANTHER" id="PTHR33371">
    <property type="entry name" value="INTERMEMBRANE PHOSPHOLIPID TRANSPORT SYSTEM BINDING PROTEIN MLAD-RELATED"/>
    <property type="match status" value="1"/>
</dbReference>
<feature type="domain" description="Mammalian cell entry C-terminal" evidence="2">
    <location>
        <begin position="142"/>
        <end position="348"/>
    </location>
</feature>
<evidence type="ECO:0000259" key="1">
    <source>
        <dbReference type="Pfam" id="PF02470"/>
    </source>
</evidence>
<dbReference type="InterPro" id="IPR003399">
    <property type="entry name" value="Mce/MlaD"/>
</dbReference>
<protein>
    <submittedName>
        <fullName evidence="3">Phospholipid/cholesterol/gamma-HCH transport system substrate-binding protein</fullName>
    </submittedName>
</protein>
<dbReference type="InterPro" id="IPR052336">
    <property type="entry name" value="MlaD_Phospholipid_Transporter"/>
</dbReference>